<feature type="transmembrane region" description="Helical" evidence="4">
    <location>
        <begin position="218"/>
        <end position="238"/>
    </location>
</feature>
<evidence type="ECO:0000256" key="1">
    <source>
        <dbReference type="ARBA" id="ARBA00022741"/>
    </source>
</evidence>
<dbReference type="OMA" id="NGTICEF"/>
<dbReference type="GO" id="GO:0005524">
    <property type="term" value="F:ATP binding"/>
    <property type="evidence" value="ECO:0007669"/>
    <property type="project" value="UniProtKB-KW"/>
</dbReference>
<dbReference type="InterPro" id="IPR003593">
    <property type="entry name" value="AAA+_ATPase"/>
</dbReference>
<evidence type="ECO:0000256" key="2">
    <source>
        <dbReference type="ARBA" id="ARBA00022840"/>
    </source>
</evidence>
<dbReference type="PROSITE" id="PS50893">
    <property type="entry name" value="ABC_TRANSPORTER_2"/>
    <property type="match status" value="1"/>
</dbReference>
<dbReference type="InterPro" id="IPR027417">
    <property type="entry name" value="P-loop_NTPase"/>
</dbReference>
<protein>
    <recommendedName>
        <fullName evidence="5">ABC transporter domain-containing protein</fullName>
    </recommendedName>
</protein>
<reference evidence="7" key="1">
    <citation type="submission" date="2014-04" db="EMBL/GenBank/DDBJ databases">
        <title>Evolutionary Origins and Diversification of the Mycorrhizal Mutualists.</title>
        <authorList>
            <consortium name="DOE Joint Genome Institute"/>
            <consortium name="Mycorrhizal Genomics Consortium"/>
            <person name="Kohler A."/>
            <person name="Kuo A."/>
            <person name="Nagy L.G."/>
            <person name="Floudas D."/>
            <person name="Copeland A."/>
            <person name="Barry K.W."/>
            <person name="Cichocki N."/>
            <person name="Veneault-Fourrey C."/>
            <person name="LaButti K."/>
            <person name="Lindquist E.A."/>
            <person name="Lipzen A."/>
            <person name="Lundell T."/>
            <person name="Morin E."/>
            <person name="Murat C."/>
            <person name="Riley R."/>
            <person name="Ohm R."/>
            <person name="Sun H."/>
            <person name="Tunlid A."/>
            <person name="Henrissat B."/>
            <person name="Grigoriev I.V."/>
            <person name="Hibbett D.S."/>
            <person name="Martin F."/>
        </authorList>
    </citation>
    <scope>NUCLEOTIDE SEQUENCE [LARGE SCALE GENOMIC DNA]</scope>
    <source>
        <strain evidence="7">FD-334 SS-4</strain>
    </source>
</reference>
<proteinExistence type="inferred from homology"/>
<keyword evidence="4" id="KW-1133">Transmembrane helix</keyword>
<dbReference type="EMBL" id="KN817536">
    <property type="protein sequence ID" value="KJA24573.1"/>
    <property type="molecule type" value="Genomic_DNA"/>
</dbReference>
<dbReference type="InterPro" id="IPR003439">
    <property type="entry name" value="ABC_transporter-like_ATP-bd"/>
</dbReference>
<dbReference type="InterPro" id="IPR017871">
    <property type="entry name" value="ABC_transporter-like_CS"/>
</dbReference>
<sequence>MRHRMLSRKLLFPADFQIPSRNAKQKAQKPEPELIYDAWLASRAMPGQTGSYLVPGAQRPLTLANARLALFVAQHCTLDFFKVLFRLNPLRTTLMMSLNIVRSLFPAFRGYSQALIVDELLSLIASDSFTWSRLLYPVSTELIRRAIEGCLDTFAASNENVVLGSARFFIEYKQMEQRVRLDVPTLADPTVRALLQESDLFARSFASGGFGMLSPLDFIHLFSLMTEIASHLFLIISLTRGAFQFGILFMSIFSTLLPLILPWFTCTNDQAESPTSAKEARANDRQERLRNLAYSDVYRPEIALFGLGDWILRSWSSARKIVLASEQPLYARPTSIIDQFNLMEFVFIIQNVPLLLLFQKSSASLGSLTVYRSSIQSLMYASRNLVTTARMAFQGIFLMSAYTASMKLKPRLNPKHEDALHYMTVHGGINITARNISYTYPGSSEPALRNISFSLKAGETLAIVGYNGSGKSTLARILLRIDDFDKGSLLINDVDIRRYNPAEYHSHLSAVFQGFSKFSATLKENVGLGNIDKINYRPAIETAVHLAEADTLVESLPNGLKTILETPGFESFSFAGSMNPELSQRHGLSGGEWQRVALARAFMRANEPGIDMLLFDEPTSSLDARAQNQIFDTIEKISKSPSGEPKKTVIFITHRLSTARRADKVAMMENGTISEFGTHDELVAQNGAYASLYRASV</sequence>
<gene>
    <name evidence="6" type="ORF">HYPSUDRAFT_136209</name>
</gene>
<dbReference type="OrthoDB" id="6500128at2759"/>
<organism evidence="6 7">
    <name type="scientific">Hypholoma sublateritium (strain FD-334 SS-4)</name>
    <dbReference type="NCBI Taxonomy" id="945553"/>
    <lineage>
        <taxon>Eukaryota</taxon>
        <taxon>Fungi</taxon>
        <taxon>Dikarya</taxon>
        <taxon>Basidiomycota</taxon>
        <taxon>Agaricomycotina</taxon>
        <taxon>Agaricomycetes</taxon>
        <taxon>Agaricomycetidae</taxon>
        <taxon>Agaricales</taxon>
        <taxon>Agaricineae</taxon>
        <taxon>Strophariaceae</taxon>
        <taxon>Hypholoma</taxon>
    </lineage>
</organism>
<dbReference type="GO" id="GO:0034040">
    <property type="term" value="F:ATPase-coupled lipid transmembrane transporter activity"/>
    <property type="evidence" value="ECO:0007669"/>
    <property type="project" value="TreeGrafter"/>
</dbReference>
<keyword evidence="7" id="KW-1185">Reference proteome</keyword>
<keyword evidence="4" id="KW-0472">Membrane</keyword>
<dbReference type="PROSITE" id="PS00211">
    <property type="entry name" value="ABC_TRANSPORTER_1"/>
    <property type="match status" value="1"/>
</dbReference>
<dbReference type="SUPFAM" id="SSF52540">
    <property type="entry name" value="P-loop containing nucleoside triphosphate hydrolases"/>
    <property type="match status" value="1"/>
</dbReference>
<feature type="transmembrane region" description="Helical" evidence="4">
    <location>
        <begin position="245"/>
        <end position="264"/>
    </location>
</feature>
<dbReference type="Pfam" id="PF00005">
    <property type="entry name" value="ABC_tran"/>
    <property type="match status" value="1"/>
</dbReference>
<evidence type="ECO:0000259" key="5">
    <source>
        <dbReference type="PROSITE" id="PS50893"/>
    </source>
</evidence>
<keyword evidence="2" id="KW-0067">ATP-binding</keyword>
<evidence type="ECO:0000313" key="7">
    <source>
        <dbReference type="Proteomes" id="UP000054270"/>
    </source>
</evidence>
<dbReference type="STRING" id="945553.A0A0D2ML82"/>
<evidence type="ECO:0000256" key="3">
    <source>
        <dbReference type="ARBA" id="ARBA00024363"/>
    </source>
</evidence>
<accession>A0A0D2ML82</accession>
<keyword evidence="1" id="KW-0547">Nucleotide-binding</keyword>
<dbReference type="GO" id="GO:0016887">
    <property type="term" value="F:ATP hydrolysis activity"/>
    <property type="evidence" value="ECO:0007669"/>
    <property type="project" value="InterPro"/>
</dbReference>
<evidence type="ECO:0000313" key="6">
    <source>
        <dbReference type="EMBL" id="KJA24573.1"/>
    </source>
</evidence>
<feature type="domain" description="ABC transporter" evidence="5">
    <location>
        <begin position="431"/>
        <end position="695"/>
    </location>
</feature>
<evidence type="ECO:0000256" key="4">
    <source>
        <dbReference type="SAM" id="Phobius"/>
    </source>
</evidence>
<dbReference type="InterPro" id="IPR039421">
    <property type="entry name" value="Type_1_exporter"/>
</dbReference>
<dbReference type="Proteomes" id="UP000054270">
    <property type="component" value="Unassembled WGS sequence"/>
</dbReference>
<dbReference type="SMART" id="SM00382">
    <property type="entry name" value="AAA"/>
    <property type="match status" value="1"/>
</dbReference>
<dbReference type="PANTHER" id="PTHR24221">
    <property type="entry name" value="ATP-BINDING CASSETTE SUB-FAMILY B"/>
    <property type="match status" value="1"/>
</dbReference>
<dbReference type="Gene3D" id="3.40.50.300">
    <property type="entry name" value="P-loop containing nucleotide triphosphate hydrolases"/>
    <property type="match status" value="1"/>
</dbReference>
<keyword evidence="4" id="KW-0812">Transmembrane</keyword>
<dbReference type="PANTHER" id="PTHR24221:SF654">
    <property type="entry name" value="ATP-BINDING CASSETTE SUB-FAMILY B MEMBER 6"/>
    <property type="match status" value="1"/>
</dbReference>
<comment type="similarity">
    <text evidence="3">Belongs to the ABC transporter superfamily. ABCB family. Heavy Metal importer (TC 3.A.1.210) subfamily.</text>
</comment>
<name>A0A0D2ML82_HYPSF</name>
<dbReference type="AlphaFoldDB" id="A0A0D2ML82"/>